<proteinExistence type="predicted"/>
<reference evidence="1" key="2">
    <citation type="submission" date="2021-08" db="EMBL/GenBank/DDBJ databases">
        <authorList>
            <person name="Tani A."/>
            <person name="Ola A."/>
            <person name="Ogura Y."/>
            <person name="Katsura K."/>
            <person name="Hayashi T."/>
        </authorList>
    </citation>
    <scope>NUCLEOTIDE SEQUENCE</scope>
    <source>
        <strain evidence="1">DSM 16372</strain>
    </source>
</reference>
<accession>A0AAV4ZHN9</accession>
<dbReference type="EMBL" id="BPQO01000004">
    <property type="protein sequence ID" value="GJD87707.1"/>
    <property type="molecule type" value="Genomic_DNA"/>
</dbReference>
<name>A0AAV4ZHN9_9HYPH</name>
<dbReference type="AlphaFoldDB" id="A0AAV4ZHN9"/>
<dbReference type="RefSeq" id="WP_238229703.1">
    <property type="nucleotide sequence ID" value="NZ_BPQO01000004.1"/>
</dbReference>
<reference evidence="1" key="1">
    <citation type="journal article" date="2016" name="Front. Microbiol.">
        <title>Genome Sequence of the Piezophilic, Mesophilic Sulfate-Reducing Bacterium Desulfovibrio indicus J2T.</title>
        <authorList>
            <person name="Cao J."/>
            <person name="Maignien L."/>
            <person name="Shao Z."/>
            <person name="Alain K."/>
            <person name="Jebbar M."/>
        </authorList>
    </citation>
    <scope>NUCLEOTIDE SEQUENCE</scope>
    <source>
        <strain evidence="1">DSM 16372</strain>
    </source>
</reference>
<comment type="caution">
    <text evidence="1">The sequence shown here is derived from an EMBL/GenBank/DDBJ whole genome shotgun (WGS) entry which is preliminary data.</text>
</comment>
<evidence type="ECO:0000313" key="2">
    <source>
        <dbReference type="Proteomes" id="UP001055247"/>
    </source>
</evidence>
<gene>
    <name evidence="1" type="ORF">BHAOGJBA_1212</name>
</gene>
<sequence length="78" mass="9013">MDAYAGIFVVGYLIWCVLKDIRDQLIAVRLKDDPTFINAGWIRYRRIFGGSIETLGTDGFKRYASEAEFRKKTGRSLY</sequence>
<organism evidence="1 2">
    <name type="scientific">Methylobacterium hispanicum</name>
    <dbReference type="NCBI Taxonomy" id="270350"/>
    <lineage>
        <taxon>Bacteria</taxon>
        <taxon>Pseudomonadati</taxon>
        <taxon>Pseudomonadota</taxon>
        <taxon>Alphaproteobacteria</taxon>
        <taxon>Hyphomicrobiales</taxon>
        <taxon>Methylobacteriaceae</taxon>
        <taxon>Methylobacterium</taxon>
    </lineage>
</organism>
<keyword evidence="2" id="KW-1185">Reference proteome</keyword>
<evidence type="ECO:0000313" key="1">
    <source>
        <dbReference type="EMBL" id="GJD87707.1"/>
    </source>
</evidence>
<protein>
    <submittedName>
        <fullName evidence="1">Uncharacterized protein</fullName>
    </submittedName>
</protein>
<dbReference type="Proteomes" id="UP001055247">
    <property type="component" value="Unassembled WGS sequence"/>
</dbReference>